<dbReference type="EMBL" id="NJHN03000063">
    <property type="protein sequence ID" value="KAH9418401.1"/>
    <property type="molecule type" value="Genomic_DNA"/>
</dbReference>
<proteinExistence type="predicted"/>
<evidence type="ECO:0000313" key="1">
    <source>
        <dbReference type="EMBL" id="KAH9418401.1"/>
    </source>
</evidence>
<accession>A0ABQ8J757</accession>
<reference evidence="1 2" key="1">
    <citation type="journal article" date="2018" name="J. Allergy Clin. Immunol.">
        <title>High-quality assembly of Dermatophagoides pteronyssinus genome and transcriptome reveals a wide range of novel allergens.</title>
        <authorList>
            <person name="Liu X.Y."/>
            <person name="Yang K.Y."/>
            <person name="Wang M.Q."/>
            <person name="Kwok J.S."/>
            <person name="Zeng X."/>
            <person name="Yang Z."/>
            <person name="Xiao X.J."/>
            <person name="Lau C.P."/>
            <person name="Li Y."/>
            <person name="Huang Z.M."/>
            <person name="Ba J.G."/>
            <person name="Yim A.K."/>
            <person name="Ouyang C.Y."/>
            <person name="Ngai S.M."/>
            <person name="Chan T.F."/>
            <person name="Leung E.L."/>
            <person name="Liu L."/>
            <person name="Liu Z.G."/>
            <person name="Tsui S.K."/>
        </authorList>
    </citation>
    <scope>NUCLEOTIDE SEQUENCE [LARGE SCALE GENOMIC DNA]</scope>
    <source>
        <strain evidence="1">Derp</strain>
    </source>
</reference>
<keyword evidence="2" id="KW-1185">Reference proteome</keyword>
<comment type="caution">
    <text evidence="1">The sequence shown here is derived from an EMBL/GenBank/DDBJ whole genome shotgun (WGS) entry which is preliminary data.</text>
</comment>
<organism evidence="1 2">
    <name type="scientific">Dermatophagoides pteronyssinus</name>
    <name type="common">European house dust mite</name>
    <dbReference type="NCBI Taxonomy" id="6956"/>
    <lineage>
        <taxon>Eukaryota</taxon>
        <taxon>Metazoa</taxon>
        <taxon>Ecdysozoa</taxon>
        <taxon>Arthropoda</taxon>
        <taxon>Chelicerata</taxon>
        <taxon>Arachnida</taxon>
        <taxon>Acari</taxon>
        <taxon>Acariformes</taxon>
        <taxon>Sarcoptiformes</taxon>
        <taxon>Astigmata</taxon>
        <taxon>Psoroptidia</taxon>
        <taxon>Analgoidea</taxon>
        <taxon>Pyroglyphidae</taxon>
        <taxon>Dermatophagoidinae</taxon>
        <taxon>Dermatophagoides</taxon>
    </lineage>
</organism>
<sequence length="116" mass="13513">MKNNSPTITMVYLPDINLYVISDAKGFGQHWIRVSYCQKIYDTKLLLGMDADDYMTSIARHFAQSIIKYKLSTIQDPLIMVKEIVLNFSISLKDKDPKYIKMIGEEFAKYFQDKSE</sequence>
<reference evidence="1 2" key="2">
    <citation type="journal article" date="2022" name="Mol. Biol. Evol.">
        <title>Comparative Genomics Reveals Insights into the Divergent Evolution of Astigmatic Mites and Household Pest Adaptations.</title>
        <authorList>
            <person name="Xiong Q."/>
            <person name="Wan A.T."/>
            <person name="Liu X."/>
            <person name="Fung C.S."/>
            <person name="Xiao X."/>
            <person name="Malainual N."/>
            <person name="Hou J."/>
            <person name="Wang L."/>
            <person name="Wang M."/>
            <person name="Yang K.Y."/>
            <person name="Cui Y."/>
            <person name="Leung E.L."/>
            <person name="Nong W."/>
            <person name="Shin S.K."/>
            <person name="Au S.W."/>
            <person name="Jeong K.Y."/>
            <person name="Chew F.T."/>
            <person name="Hui J.H."/>
            <person name="Leung T.F."/>
            <person name="Tungtrongchitr A."/>
            <person name="Zhong N."/>
            <person name="Liu Z."/>
            <person name="Tsui S.K."/>
        </authorList>
    </citation>
    <scope>NUCLEOTIDE SEQUENCE [LARGE SCALE GENOMIC DNA]</scope>
    <source>
        <strain evidence="1">Derp</strain>
    </source>
</reference>
<evidence type="ECO:0000313" key="2">
    <source>
        <dbReference type="Proteomes" id="UP000887458"/>
    </source>
</evidence>
<protein>
    <submittedName>
        <fullName evidence="1">Uncharacterized protein</fullName>
    </submittedName>
</protein>
<name>A0ABQ8J757_DERPT</name>
<dbReference type="Proteomes" id="UP000887458">
    <property type="component" value="Unassembled WGS sequence"/>
</dbReference>
<gene>
    <name evidence="1" type="ORF">DERP_011263</name>
</gene>